<name>Q50038_MYCLR</name>
<dbReference type="EMBL" id="U15182">
    <property type="protein sequence ID" value="AAA62970.1"/>
    <property type="molecule type" value="Genomic_DNA"/>
</dbReference>
<evidence type="ECO:0000313" key="1">
    <source>
        <dbReference type="EMBL" id="AAA62970.1"/>
    </source>
</evidence>
<protein>
    <submittedName>
        <fullName evidence="1">U2266l</fullName>
    </submittedName>
</protein>
<reference evidence="1" key="2">
    <citation type="submission" date="1995-04" db="EMBL/GenBank/DDBJ databases">
        <authorList>
            <person name="Smith D.R."/>
        </authorList>
    </citation>
    <scope>NUCLEOTIDE SEQUENCE</scope>
</reference>
<reference evidence="1" key="1">
    <citation type="submission" date="1994-09" db="EMBL/GenBank/DDBJ databases">
        <authorList>
            <person name="Robison K."/>
        </authorList>
    </citation>
    <scope>NUCLEOTIDE SEQUENCE</scope>
</reference>
<sequence>MQHVQQEYLGVEQ</sequence>
<proteinExistence type="predicted"/>
<accession>Q50038</accession>
<organism evidence="1">
    <name type="scientific">Mycobacterium leprae</name>
    <dbReference type="NCBI Taxonomy" id="1769"/>
    <lineage>
        <taxon>Bacteria</taxon>
        <taxon>Bacillati</taxon>
        <taxon>Actinomycetota</taxon>
        <taxon>Actinomycetes</taxon>
        <taxon>Mycobacteriales</taxon>
        <taxon>Mycobacteriaceae</taxon>
        <taxon>Mycobacterium</taxon>
    </lineage>
</organism>